<gene>
    <name evidence="2" type="ORF">CBR_g2771</name>
</gene>
<feature type="compositionally biased region" description="Acidic residues" evidence="1">
    <location>
        <begin position="345"/>
        <end position="380"/>
    </location>
</feature>
<feature type="compositionally biased region" description="Acidic residues" evidence="1">
    <location>
        <begin position="305"/>
        <end position="334"/>
    </location>
</feature>
<proteinExistence type="predicted"/>
<organism evidence="2 3">
    <name type="scientific">Chara braunii</name>
    <name type="common">Braun's stonewort</name>
    <dbReference type="NCBI Taxonomy" id="69332"/>
    <lineage>
        <taxon>Eukaryota</taxon>
        <taxon>Viridiplantae</taxon>
        <taxon>Streptophyta</taxon>
        <taxon>Charophyceae</taxon>
        <taxon>Charales</taxon>
        <taxon>Characeae</taxon>
        <taxon>Chara</taxon>
    </lineage>
</organism>
<evidence type="ECO:0000256" key="1">
    <source>
        <dbReference type="SAM" id="MobiDB-lite"/>
    </source>
</evidence>
<evidence type="ECO:0000313" key="2">
    <source>
        <dbReference type="EMBL" id="GBG68221.1"/>
    </source>
</evidence>
<dbReference type="EMBL" id="BFEA01000097">
    <property type="protein sequence ID" value="GBG68221.1"/>
    <property type="molecule type" value="Genomic_DNA"/>
</dbReference>
<feature type="region of interest" description="Disordered" evidence="1">
    <location>
        <begin position="301"/>
        <end position="389"/>
    </location>
</feature>
<sequence>MAAAPIANGPGRVGALMEEMEGVGSALATTEEAAELIPLDQYVSLGYPRLGMIGTIRPAPEQKEVAEWRPSPGEMESEGSTFVTGEIDVLNIVRALDHRIPLSIGHLLSILEQANERMLQHCKANGESETICLGSNTERKDQKPLAGRKYGGLVGSDTVETLARAFRRAIGVSGRGKSHVDATGDHRKWAEYLELLIIQAWRTEVEGDLLGFLFGSVRPDHRQPIAHELTIPLAQLADNLPLEIVSQSDDSPVPHVLTRTLAPYPQWSACLEEPGSSRNPPSQRGYLDPHEIIDFTFFQDRTASENEDVEIEAEEESPEEEEVEEEADEEETPEEGSYSEHNEGEQSEEEEEEEPGDEEEEEDQEELEESECEGFEEELRDEARAQAQA</sequence>
<name>A0A388KDW0_CHABU</name>
<comment type="caution">
    <text evidence="2">The sequence shown here is derived from an EMBL/GenBank/DDBJ whole genome shotgun (WGS) entry which is preliminary data.</text>
</comment>
<keyword evidence="3" id="KW-1185">Reference proteome</keyword>
<accession>A0A388KDW0</accession>
<evidence type="ECO:0000313" key="3">
    <source>
        <dbReference type="Proteomes" id="UP000265515"/>
    </source>
</evidence>
<reference evidence="2 3" key="1">
    <citation type="journal article" date="2018" name="Cell">
        <title>The Chara Genome: Secondary Complexity and Implications for Plant Terrestrialization.</title>
        <authorList>
            <person name="Nishiyama T."/>
            <person name="Sakayama H."/>
            <person name="Vries J.D."/>
            <person name="Buschmann H."/>
            <person name="Saint-Marcoux D."/>
            <person name="Ullrich K.K."/>
            <person name="Haas F.B."/>
            <person name="Vanderstraeten L."/>
            <person name="Becker D."/>
            <person name="Lang D."/>
            <person name="Vosolsobe S."/>
            <person name="Rombauts S."/>
            <person name="Wilhelmsson P.K.I."/>
            <person name="Janitza P."/>
            <person name="Kern R."/>
            <person name="Heyl A."/>
            <person name="Rumpler F."/>
            <person name="Villalobos L.I.A.C."/>
            <person name="Clay J.M."/>
            <person name="Skokan R."/>
            <person name="Toyoda A."/>
            <person name="Suzuki Y."/>
            <person name="Kagoshima H."/>
            <person name="Schijlen E."/>
            <person name="Tajeshwar N."/>
            <person name="Catarino B."/>
            <person name="Hetherington A.J."/>
            <person name="Saltykova A."/>
            <person name="Bonnot C."/>
            <person name="Breuninger H."/>
            <person name="Symeonidi A."/>
            <person name="Radhakrishnan G.V."/>
            <person name="Van Nieuwerburgh F."/>
            <person name="Deforce D."/>
            <person name="Chang C."/>
            <person name="Karol K.G."/>
            <person name="Hedrich R."/>
            <person name="Ulvskov P."/>
            <person name="Glockner G."/>
            <person name="Delwiche C.F."/>
            <person name="Petrasek J."/>
            <person name="Van de Peer Y."/>
            <person name="Friml J."/>
            <person name="Beilby M."/>
            <person name="Dolan L."/>
            <person name="Kohara Y."/>
            <person name="Sugano S."/>
            <person name="Fujiyama A."/>
            <person name="Delaux P.-M."/>
            <person name="Quint M."/>
            <person name="TheiBen G."/>
            <person name="Hagemann M."/>
            <person name="Harholt J."/>
            <person name="Dunand C."/>
            <person name="Zachgo S."/>
            <person name="Langdale J."/>
            <person name="Maumus F."/>
            <person name="Straeten D.V.D."/>
            <person name="Gould S.B."/>
            <person name="Rensing S.A."/>
        </authorList>
    </citation>
    <scope>NUCLEOTIDE SEQUENCE [LARGE SCALE GENOMIC DNA]</scope>
    <source>
        <strain evidence="2 3">S276</strain>
    </source>
</reference>
<dbReference type="Gramene" id="GBG68221">
    <property type="protein sequence ID" value="GBG68221"/>
    <property type="gene ID" value="CBR_g2771"/>
</dbReference>
<dbReference type="Proteomes" id="UP000265515">
    <property type="component" value="Unassembled WGS sequence"/>
</dbReference>
<dbReference type="AlphaFoldDB" id="A0A388KDW0"/>
<protein>
    <submittedName>
        <fullName evidence="2">Uncharacterized protein</fullName>
    </submittedName>
</protein>